<reference evidence="2" key="1">
    <citation type="journal article" date="2014" name="Mitochondrial DNA">
        <title>The complete mitochondrial genome of Poratrioza sinica (Insecta: Hemiptera: Psyllidae).</title>
        <authorList>
            <person name="Zhang Q.L."/>
            <person name="Guo Z.L."/>
            <person name="Yuan M.L."/>
        </authorList>
    </citation>
    <scope>NUCLEOTIDE SEQUENCE</scope>
</reference>
<name>A0A068F122_9HEMI</name>
<feature type="transmembrane region" description="Helical" evidence="1">
    <location>
        <begin position="126"/>
        <end position="149"/>
    </location>
</feature>
<keyword evidence="2" id="KW-0496">Mitochondrion</keyword>
<keyword evidence="1" id="KW-0812">Transmembrane</keyword>
<feature type="transmembrane region" description="Helical" evidence="1">
    <location>
        <begin position="48"/>
        <end position="67"/>
    </location>
</feature>
<accession>A0A068F122</accession>
<feature type="transmembrane region" description="Helical" evidence="1">
    <location>
        <begin position="87"/>
        <end position="106"/>
    </location>
</feature>
<sequence length="160" mass="18318">MIKMLSLTMIFFSTVMISLNQPLTLGLFILVQTVLICLVTRTLTSSSWIALSLFLVMVGGLMVIFTYVNSVCSNSKFALFNAKQIPLYLITPFIIIFNQSYLFSFNDTLQLKSLYNFEFLKLFLPLNLPSSMFMFIYLLIALMIMVNLTSTNKGPLRKKY</sequence>
<evidence type="ECO:0000313" key="2">
    <source>
        <dbReference type="EMBL" id="AID54947.1"/>
    </source>
</evidence>
<keyword evidence="1" id="KW-0472">Membrane</keyword>
<feature type="transmembrane region" description="Helical" evidence="1">
    <location>
        <begin position="7"/>
        <end position="36"/>
    </location>
</feature>
<proteinExistence type="predicted"/>
<keyword evidence="1" id="KW-1133">Transmembrane helix</keyword>
<evidence type="ECO:0000256" key="1">
    <source>
        <dbReference type="SAM" id="Phobius"/>
    </source>
</evidence>
<dbReference type="EMBL" id="KJ650081">
    <property type="protein sequence ID" value="AID54947.1"/>
    <property type="molecule type" value="Genomic_DNA"/>
</dbReference>
<dbReference type="AlphaFoldDB" id="A0A068F122"/>
<gene>
    <name evidence="2" type="primary">nad6</name>
</gene>
<reference evidence="2" key="2">
    <citation type="submission" date="2014-04" db="EMBL/GenBank/DDBJ databases">
        <authorList>
            <person name="Yuan M.-L."/>
            <person name="Zhang Q.-L."/>
        </authorList>
    </citation>
    <scope>NUCLEOTIDE SEQUENCE</scope>
</reference>
<organism evidence="2">
    <name type="scientific">Paratrioza sinica</name>
    <dbReference type="NCBI Taxonomy" id="1511640"/>
    <lineage>
        <taxon>Eukaryota</taxon>
        <taxon>Metazoa</taxon>
        <taxon>Ecdysozoa</taxon>
        <taxon>Arthropoda</taxon>
        <taxon>Hexapoda</taxon>
        <taxon>Insecta</taxon>
        <taxon>Pterygota</taxon>
        <taxon>Neoptera</taxon>
        <taxon>Paraneoptera</taxon>
        <taxon>Hemiptera</taxon>
        <taxon>Sternorrhyncha</taxon>
        <taxon>Psylloidea</taxon>
        <taxon>Triozidae</taxon>
        <taxon>Paratrioza</taxon>
    </lineage>
</organism>
<protein>
    <submittedName>
        <fullName evidence="2">NADH dehydrogenase subunit 6</fullName>
    </submittedName>
</protein>
<geneLocation type="mitochondrion" evidence="2"/>